<feature type="chain" id="PRO_5046398209" evidence="1">
    <location>
        <begin position="29"/>
        <end position="189"/>
    </location>
</feature>
<evidence type="ECO:0000313" key="4">
    <source>
        <dbReference type="Proteomes" id="UP001595387"/>
    </source>
</evidence>
<sequence length="189" mass="18722">MNKFVKKFAVGTLAVGLAAGAFAPSALAATDDVGSTITGGDLSLTAPVINDFNAVTLDGKIQSATATIDPFSVVDARGSGAGWNVMVSAGQLSQVDSTGNVIYSLPGNSMTISSPTVTAQAGASAAEGLIKGSGTIDNTTGVKLISAGTDQGMGTYDISNSALDINLQPKDAKAGTYTSTVTVNLTTGP</sequence>
<feature type="signal peptide" evidence="1">
    <location>
        <begin position="1"/>
        <end position="28"/>
    </location>
</feature>
<accession>A0ABV7A8E4</accession>
<evidence type="ECO:0000313" key="3">
    <source>
        <dbReference type="EMBL" id="MFC2949387.1"/>
    </source>
</evidence>
<dbReference type="EMBL" id="JBHRRZ010000036">
    <property type="protein sequence ID" value="MFC2949387.1"/>
    <property type="molecule type" value="Genomic_DNA"/>
</dbReference>
<comment type="caution">
    <text evidence="3">The sequence shown here is derived from an EMBL/GenBank/DDBJ whole genome shotgun (WGS) entry which is preliminary data.</text>
</comment>
<protein>
    <submittedName>
        <fullName evidence="3">WxL domain-containing protein</fullName>
    </submittedName>
</protein>
<keyword evidence="1" id="KW-0732">Signal</keyword>
<name>A0ABV7A8E4_9BACI</name>
<dbReference type="InterPro" id="IPR027994">
    <property type="entry name" value="WxL_dom"/>
</dbReference>
<proteinExistence type="predicted"/>
<dbReference type="RefSeq" id="WP_390307360.1">
    <property type="nucleotide sequence ID" value="NZ_JBHRRZ010000036.1"/>
</dbReference>
<evidence type="ECO:0000259" key="2">
    <source>
        <dbReference type="Pfam" id="PF13731"/>
    </source>
</evidence>
<dbReference type="Proteomes" id="UP001595387">
    <property type="component" value="Unassembled WGS sequence"/>
</dbReference>
<dbReference type="Pfam" id="PF13731">
    <property type="entry name" value="WxL"/>
    <property type="match status" value="1"/>
</dbReference>
<feature type="domain" description="WxL" evidence="2">
    <location>
        <begin position="71"/>
        <end position="189"/>
    </location>
</feature>
<reference evidence="4" key="1">
    <citation type="journal article" date="2019" name="Int. J. Syst. Evol. Microbiol.">
        <title>The Global Catalogue of Microorganisms (GCM) 10K type strain sequencing project: providing services to taxonomists for standard genome sequencing and annotation.</title>
        <authorList>
            <consortium name="The Broad Institute Genomics Platform"/>
            <consortium name="The Broad Institute Genome Sequencing Center for Infectious Disease"/>
            <person name="Wu L."/>
            <person name="Ma J."/>
        </authorList>
    </citation>
    <scope>NUCLEOTIDE SEQUENCE [LARGE SCALE GENOMIC DNA]</scope>
    <source>
        <strain evidence="4">KCTC 13193</strain>
    </source>
</reference>
<organism evidence="3 4">
    <name type="scientific">Virgibacillus sediminis</name>
    <dbReference type="NCBI Taxonomy" id="202260"/>
    <lineage>
        <taxon>Bacteria</taxon>
        <taxon>Bacillati</taxon>
        <taxon>Bacillota</taxon>
        <taxon>Bacilli</taxon>
        <taxon>Bacillales</taxon>
        <taxon>Bacillaceae</taxon>
        <taxon>Virgibacillus</taxon>
    </lineage>
</organism>
<gene>
    <name evidence="3" type="ORF">ACFODW_13785</name>
</gene>
<keyword evidence="4" id="KW-1185">Reference proteome</keyword>
<evidence type="ECO:0000256" key="1">
    <source>
        <dbReference type="SAM" id="SignalP"/>
    </source>
</evidence>